<evidence type="ECO:0000256" key="2">
    <source>
        <dbReference type="ARBA" id="ARBA00005745"/>
    </source>
</evidence>
<organism evidence="10 11">
    <name type="scientific">OM182 bacterium BACL3 MAG-120619-bin3</name>
    <dbReference type="NCBI Taxonomy" id="1655593"/>
    <lineage>
        <taxon>Bacteria</taxon>
        <taxon>Pseudomonadati</taxon>
        <taxon>Pseudomonadota</taxon>
        <taxon>Gammaproteobacteria</taxon>
        <taxon>OMG group</taxon>
        <taxon>OM182 clade</taxon>
    </lineage>
</organism>
<evidence type="ECO:0000259" key="9">
    <source>
        <dbReference type="Pfam" id="PF00482"/>
    </source>
</evidence>
<dbReference type="EMBL" id="LICD01000212">
    <property type="protein sequence ID" value="KRO79136.1"/>
    <property type="molecule type" value="Genomic_DNA"/>
</dbReference>
<evidence type="ECO:0000313" key="11">
    <source>
        <dbReference type="Proteomes" id="UP000051242"/>
    </source>
</evidence>
<evidence type="ECO:0000256" key="3">
    <source>
        <dbReference type="ARBA" id="ARBA00022475"/>
    </source>
</evidence>
<dbReference type="PANTHER" id="PTHR30012">
    <property type="entry name" value="GENERAL SECRETION PATHWAY PROTEIN"/>
    <property type="match status" value="1"/>
</dbReference>
<evidence type="ECO:0000256" key="5">
    <source>
        <dbReference type="ARBA" id="ARBA00022692"/>
    </source>
</evidence>
<comment type="caution">
    <text evidence="10">The sequence shown here is derived from an EMBL/GenBank/DDBJ whole genome shotgun (WGS) entry which is preliminary data.</text>
</comment>
<protein>
    <recommendedName>
        <fullName evidence="9">Type II secretion system protein GspF domain-containing protein</fullName>
    </recommendedName>
</protein>
<dbReference type="FunFam" id="1.20.81.30:FF:000001">
    <property type="entry name" value="Type II secretion system protein F"/>
    <property type="match status" value="2"/>
</dbReference>
<evidence type="ECO:0000256" key="6">
    <source>
        <dbReference type="ARBA" id="ARBA00022989"/>
    </source>
</evidence>
<gene>
    <name evidence="10" type="ORF">ABR85_04830</name>
</gene>
<dbReference type="InterPro" id="IPR018076">
    <property type="entry name" value="T2SS_GspF_dom"/>
</dbReference>
<evidence type="ECO:0000256" key="4">
    <source>
        <dbReference type="ARBA" id="ARBA00022519"/>
    </source>
</evidence>
<dbReference type="InterPro" id="IPR003004">
    <property type="entry name" value="GspF/PilC"/>
</dbReference>
<proteinExistence type="inferred from homology"/>
<dbReference type="Gene3D" id="1.20.81.30">
    <property type="entry name" value="Type II secretion system (T2SS), domain F"/>
    <property type="match status" value="2"/>
</dbReference>
<dbReference type="PRINTS" id="PR00812">
    <property type="entry name" value="BCTERIALGSPF"/>
</dbReference>
<keyword evidence="6 8" id="KW-1133">Transmembrane helix</keyword>
<comment type="subcellular location">
    <subcellularLocation>
        <location evidence="1">Cell inner membrane</location>
        <topology evidence="1">Multi-pass membrane protein</topology>
    </subcellularLocation>
</comment>
<dbReference type="GO" id="GO:0005886">
    <property type="term" value="C:plasma membrane"/>
    <property type="evidence" value="ECO:0007669"/>
    <property type="project" value="UniProtKB-SubCell"/>
</dbReference>
<evidence type="ECO:0000256" key="1">
    <source>
        <dbReference type="ARBA" id="ARBA00004429"/>
    </source>
</evidence>
<keyword evidence="3" id="KW-1003">Cell membrane</keyword>
<dbReference type="PANTHER" id="PTHR30012:SF0">
    <property type="entry name" value="TYPE II SECRETION SYSTEM PROTEIN F-RELATED"/>
    <property type="match status" value="1"/>
</dbReference>
<keyword evidence="5 8" id="KW-0812">Transmembrane</keyword>
<feature type="transmembrane region" description="Helical" evidence="8">
    <location>
        <begin position="381"/>
        <end position="402"/>
    </location>
</feature>
<accession>A0A0R2T1W4</accession>
<keyword evidence="4" id="KW-0997">Cell inner membrane</keyword>
<reference evidence="10 11" key="1">
    <citation type="submission" date="2015-10" db="EMBL/GenBank/DDBJ databases">
        <title>Metagenome-Assembled Genomes uncover a global brackish microbiome.</title>
        <authorList>
            <person name="Hugerth L.W."/>
            <person name="Larsson J."/>
            <person name="Alneberg J."/>
            <person name="Lindh M.V."/>
            <person name="Legrand C."/>
            <person name="Pinhassi J."/>
            <person name="Andersson A.F."/>
        </authorList>
    </citation>
    <scope>NUCLEOTIDE SEQUENCE [LARGE SCALE GENOMIC DNA]</scope>
    <source>
        <strain evidence="10">BACL22 MAG-120619-bin3</strain>
    </source>
</reference>
<dbReference type="AlphaFoldDB" id="A0A0R2T1W4"/>
<dbReference type="InterPro" id="IPR042094">
    <property type="entry name" value="T2SS_GspF_sf"/>
</dbReference>
<feature type="transmembrane region" description="Helical" evidence="8">
    <location>
        <begin position="176"/>
        <end position="204"/>
    </location>
</feature>
<feature type="transmembrane region" description="Helical" evidence="8">
    <location>
        <begin position="224"/>
        <end position="243"/>
    </location>
</feature>
<evidence type="ECO:0000256" key="7">
    <source>
        <dbReference type="ARBA" id="ARBA00023136"/>
    </source>
</evidence>
<dbReference type="Pfam" id="PF00482">
    <property type="entry name" value="T2SSF"/>
    <property type="match status" value="2"/>
</dbReference>
<name>A0A0R2T1W4_9GAMM</name>
<evidence type="ECO:0000256" key="8">
    <source>
        <dbReference type="SAM" id="Phobius"/>
    </source>
</evidence>
<feature type="domain" description="Type II secretion system protein GspF" evidence="9">
    <location>
        <begin position="278"/>
        <end position="398"/>
    </location>
</feature>
<sequence>MNAKPTDTVSHHGKFKYRAIDAVGKSQTGVIDADSEREAMRLLRGRHLTPTQLTPTQSVSGSGSRKIKASDVLAFTNGLCTLVESRVPIDRALRLLEGITESAAMRELTLELLREIKEGRSLAAAMEGYPRVFSKMYVNIVRAGEEGGILHELLPELAEFLETSAATRQTIVSAMIYPAVLLVTGIVSVLLLLVFVVPQFATMFEDAGTQIPPAAQFLLNLSGWLQRFGFLIPASVFAAYVGWRQLDAAPSTRLRRDRFLLSLPLFGKLILTRESAVFARTLGSLLGAGIPLIRALRVSREVVANTQLSAQLVQVEEDVRGGTGLGSALEKTQQFPTLLHQLVAVGEESGRTATILVKSAATFDTLVRNQMASLVAALQPALILVLALAVGGITITMLSAVFSMNAVEF</sequence>
<feature type="domain" description="Type II secretion system protein GspF" evidence="9">
    <location>
        <begin position="75"/>
        <end position="198"/>
    </location>
</feature>
<comment type="similarity">
    <text evidence="2">Belongs to the GSP F family.</text>
</comment>
<evidence type="ECO:0000313" key="10">
    <source>
        <dbReference type="EMBL" id="KRO79136.1"/>
    </source>
</evidence>
<dbReference type="GO" id="GO:0015628">
    <property type="term" value="P:protein secretion by the type II secretion system"/>
    <property type="evidence" value="ECO:0007669"/>
    <property type="project" value="TreeGrafter"/>
</dbReference>
<keyword evidence="7 8" id="KW-0472">Membrane</keyword>
<dbReference type="Proteomes" id="UP000051242">
    <property type="component" value="Unassembled WGS sequence"/>
</dbReference>